<feature type="transmembrane region" description="Helical" evidence="8">
    <location>
        <begin position="357"/>
        <end position="379"/>
    </location>
</feature>
<keyword evidence="6 8" id="KW-1133">Transmembrane helix</keyword>
<evidence type="ECO:0000256" key="2">
    <source>
        <dbReference type="ARBA" id="ARBA00008335"/>
    </source>
</evidence>
<dbReference type="Pfam" id="PF07690">
    <property type="entry name" value="MFS_1"/>
    <property type="match status" value="1"/>
</dbReference>
<dbReference type="GO" id="GO:0005886">
    <property type="term" value="C:plasma membrane"/>
    <property type="evidence" value="ECO:0007669"/>
    <property type="project" value="UniProtKB-SubCell"/>
</dbReference>
<evidence type="ECO:0000256" key="4">
    <source>
        <dbReference type="ARBA" id="ARBA00022475"/>
    </source>
</evidence>
<protein>
    <submittedName>
        <fullName evidence="10">MFS transporter</fullName>
    </submittedName>
</protein>
<dbReference type="PANTHER" id="PTHR43271">
    <property type="entry name" value="BLL2771 PROTEIN"/>
    <property type="match status" value="1"/>
</dbReference>
<comment type="caution">
    <text evidence="10">The sequence shown here is derived from an EMBL/GenBank/DDBJ whole genome shotgun (WGS) entry which is preliminary data.</text>
</comment>
<keyword evidence="3" id="KW-0813">Transport</keyword>
<dbReference type="PANTHER" id="PTHR43271:SF2">
    <property type="entry name" value="BLL2771 PROTEIN"/>
    <property type="match status" value="1"/>
</dbReference>
<dbReference type="InterPro" id="IPR036259">
    <property type="entry name" value="MFS_trans_sf"/>
</dbReference>
<dbReference type="AlphaFoldDB" id="A0A5N8WRH1"/>
<dbReference type="PROSITE" id="PS50850">
    <property type="entry name" value="MFS"/>
    <property type="match status" value="1"/>
</dbReference>
<feature type="transmembrane region" description="Helical" evidence="8">
    <location>
        <begin position="69"/>
        <end position="93"/>
    </location>
</feature>
<organism evidence="10 11">
    <name type="scientific">Streptomyces acidicola</name>
    <dbReference type="NCBI Taxonomy" id="2596892"/>
    <lineage>
        <taxon>Bacteria</taxon>
        <taxon>Bacillati</taxon>
        <taxon>Actinomycetota</taxon>
        <taxon>Actinomycetes</taxon>
        <taxon>Kitasatosporales</taxon>
        <taxon>Streptomycetaceae</taxon>
        <taxon>Streptomyces</taxon>
    </lineage>
</organism>
<dbReference type="Gene3D" id="1.20.1250.20">
    <property type="entry name" value="MFS general substrate transporter like domains"/>
    <property type="match status" value="1"/>
</dbReference>
<evidence type="ECO:0000313" key="11">
    <source>
        <dbReference type="Proteomes" id="UP000373149"/>
    </source>
</evidence>
<evidence type="ECO:0000256" key="1">
    <source>
        <dbReference type="ARBA" id="ARBA00004651"/>
    </source>
</evidence>
<keyword evidence="5 8" id="KW-0812">Transmembrane</keyword>
<keyword evidence="7 8" id="KW-0472">Membrane</keyword>
<dbReference type="Proteomes" id="UP000373149">
    <property type="component" value="Unassembled WGS sequence"/>
</dbReference>
<proteinExistence type="inferred from homology"/>
<evidence type="ECO:0000313" key="10">
    <source>
        <dbReference type="EMBL" id="MPY49973.1"/>
    </source>
</evidence>
<dbReference type="InterPro" id="IPR011701">
    <property type="entry name" value="MFS"/>
</dbReference>
<gene>
    <name evidence="10" type="ORF">FPZ41_15910</name>
</gene>
<dbReference type="SUPFAM" id="SSF103473">
    <property type="entry name" value="MFS general substrate transporter"/>
    <property type="match status" value="1"/>
</dbReference>
<feature type="transmembrane region" description="Helical" evidence="8">
    <location>
        <begin position="163"/>
        <end position="181"/>
    </location>
</feature>
<feature type="transmembrane region" description="Helical" evidence="8">
    <location>
        <begin position="105"/>
        <end position="125"/>
    </location>
</feature>
<feature type="transmembrane region" description="Helical" evidence="8">
    <location>
        <begin position="193"/>
        <end position="215"/>
    </location>
</feature>
<sequence>MVGRLIAAAEGRSEDRCMSKSSVAEVPASATPGTAPLATTVATVSVMGVLVVGQMYVTIPLMPELADAWGVPAGSAAASTTAFAFAHALGSLVSGPLSTRWGRRTVMVANVLAMAVVTALLPLAPSLTAGVVLRALQGLFAGSFIPMSYAYLHARIAPHRVSLALTVVSACMGATVVIGQVEAQLVTAWLGWVWVFWGTVPLLLAGAAVSWRVLLPEGRLSAGGLSGLRGALGARLVPLYLVILVGAGSLTAVYTGVQLYGPVDVAGGGAPLLALRASALPALLGAVLVAPVLARLPASRRAAGALVVTAVAMLAAALGGDDALVLGAALFAFMAGFSTLGPALIESVGTRAGAAAQTTAIALYGFTLNLGAGAGAQLAAFFDRFAALALFLTFALAVAVGGVLRGGRRT</sequence>
<accession>A0A5N8WRH1</accession>
<evidence type="ECO:0000256" key="3">
    <source>
        <dbReference type="ARBA" id="ARBA00022448"/>
    </source>
</evidence>
<feature type="transmembrane region" description="Helical" evidence="8">
    <location>
        <begin position="301"/>
        <end position="318"/>
    </location>
</feature>
<comment type="similarity">
    <text evidence="2">Belongs to the major facilitator superfamily.</text>
</comment>
<evidence type="ECO:0000256" key="5">
    <source>
        <dbReference type="ARBA" id="ARBA00022692"/>
    </source>
</evidence>
<feature type="transmembrane region" description="Helical" evidence="8">
    <location>
        <begin position="37"/>
        <end position="57"/>
    </location>
</feature>
<evidence type="ECO:0000256" key="8">
    <source>
        <dbReference type="SAM" id="Phobius"/>
    </source>
</evidence>
<feature type="transmembrane region" description="Helical" evidence="8">
    <location>
        <begin position="236"/>
        <end position="261"/>
    </location>
</feature>
<evidence type="ECO:0000256" key="6">
    <source>
        <dbReference type="ARBA" id="ARBA00022989"/>
    </source>
</evidence>
<feature type="transmembrane region" description="Helical" evidence="8">
    <location>
        <begin position="131"/>
        <end position="151"/>
    </location>
</feature>
<keyword evidence="11" id="KW-1185">Reference proteome</keyword>
<feature type="domain" description="Major facilitator superfamily (MFS) profile" evidence="9">
    <location>
        <begin position="40"/>
        <end position="410"/>
    </location>
</feature>
<evidence type="ECO:0000256" key="7">
    <source>
        <dbReference type="ARBA" id="ARBA00023136"/>
    </source>
</evidence>
<feature type="transmembrane region" description="Helical" evidence="8">
    <location>
        <begin position="273"/>
        <end position="294"/>
    </location>
</feature>
<name>A0A5N8WRH1_9ACTN</name>
<dbReference type="InterPro" id="IPR020846">
    <property type="entry name" value="MFS_dom"/>
</dbReference>
<keyword evidence="4" id="KW-1003">Cell membrane</keyword>
<evidence type="ECO:0000259" key="9">
    <source>
        <dbReference type="PROSITE" id="PS50850"/>
    </source>
</evidence>
<comment type="subcellular location">
    <subcellularLocation>
        <location evidence="1">Cell membrane</location>
        <topology evidence="1">Multi-pass membrane protein</topology>
    </subcellularLocation>
</comment>
<dbReference type="GO" id="GO:0022857">
    <property type="term" value="F:transmembrane transporter activity"/>
    <property type="evidence" value="ECO:0007669"/>
    <property type="project" value="InterPro"/>
</dbReference>
<feature type="transmembrane region" description="Helical" evidence="8">
    <location>
        <begin position="324"/>
        <end position="345"/>
    </location>
</feature>
<feature type="transmembrane region" description="Helical" evidence="8">
    <location>
        <begin position="385"/>
        <end position="404"/>
    </location>
</feature>
<reference evidence="10 11" key="1">
    <citation type="submission" date="2019-09" db="EMBL/GenBank/DDBJ databases">
        <authorList>
            <person name="Duangmal K."/>
            <person name="Teo W.F.A."/>
            <person name="Lipun K."/>
        </authorList>
    </citation>
    <scope>NUCLEOTIDE SEQUENCE [LARGE SCALE GENOMIC DNA]</scope>
    <source>
        <strain evidence="10 11">K1PN6</strain>
    </source>
</reference>
<dbReference type="EMBL" id="VMNX01000049">
    <property type="protein sequence ID" value="MPY49973.1"/>
    <property type="molecule type" value="Genomic_DNA"/>
</dbReference>